<dbReference type="EMBL" id="BPLR01003929">
    <property type="protein sequence ID" value="GIX90300.1"/>
    <property type="molecule type" value="Genomic_DNA"/>
</dbReference>
<evidence type="ECO:0000313" key="1">
    <source>
        <dbReference type="EMBL" id="GIX90300.1"/>
    </source>
</evidence>
<comment type="caution">
    <text evidence="1">The sequence shown here is derived from an EMBL/GenBank/DDBJ whole genome shotgun (WGS) entry which is preliminary data.</text>
</comment>
<accession>A0AAV4P174</accession>
<dbReference type="Proteomes" id="UP001054945">
    <property type="component" value="Unassembled WGS sequence"/>
</dbReference>
<gene>
    <name evidence="1" type="ORF">CEXT_67761</name>
</gene>
<organism evidence="1 2">
    <name type="scientific">Caerostris extrusa</name>
    <name type="common">Bark spider</name>
    <name type="synonym">Caerostris bankana</name>
    <dbReference type="NCBI Taxonomy" id="172846"/>
    <lineage>
        <taxon>Eukaryota</taxon>
        <taxon>Metazoa</taxon>
        <taxon>Ecdysozoa</taxon>
        <taxon>Arthropoda</taxon>
        <taxon>Chelicerata</taxon>
        <taxon>Arachnida</taxon>
        <taxon>Araneae</taxon>
        <taxon>Araneomorphae</taxon>
        <taxon>Entelegynae</taxon>
        <taxon>Araneoidea</taxon>
        <taxon>Araneidae</taxon>
        <taxon>Caerostris</taxon>
    </lineage>
</organism>
<keyword evidence="2" id="KW-1185">Reference proteome</keyword>
<proteinExistence type="predicted"/>
<name>A0AAV4P174_CAEEX</name>
<sequence>MEGDKGAPPKKWFPGPPLHNKTLQEAADNLEKMMDYNAMFMQLLSNLKFSQSEPLDYSASSRFQEMNQKMAGVQHSGL</sequence>
<protein>
    <submittedName>
        <fullName evidence="1">Uncharacterized protein</fullName>
    </submittedName>
</protein>
<dbReference type="AlphaFoldDB" id="A0AAV4P174"/>
<reference evidence="1 2" key="1">
    <citation type="submission" date="2021-06" db="EMBL/GenBank/DDBJ databases">
        <title>Caerostris extrusa draft genome.</title>
        <authorList>
            <person name="Kono N."/>
            <person name="Arakawa K."/>
        </authorList>
    </citation>
    <scope>NUCLEOTIDE SEQUENCE [LARGE SCALE GENOMIC DNA]</scope>
</reference>
<evidence type="ECO:0000313" key="2">
    <source>
        <dbReference type="Proteomes" id="UP001054945"/>
    </source>
</evidence>